<dbReference type="RefSeq" id="WP_323279288.1">
    <property type="nucleotide sequence ID" value="NZ_JAYGGQ010000008.1"/>
</dbReference>
<gene>
    <name evidence="1" type="ORF">SPF06_11950</name>
</gene>
<dbReference type="Proteomes" id="UP001304769">
    <property type="component" value="Unassembled WGS sequence"/>
</dbReference>
<accession>A0ABU5T8M0</accession>
<dbReference type="EMBL" id="JAYGGQ010000008">
    <property type="protein sequence ID" value="MEA5455436.1"/>
    <property type="molecule type" value="Genomic_DNA"/>
</dbReference>
<name>A0ABU5T8M0_9MICC</name>
<protein>
    <submittedName>
        <fullName evidence="1">Uncharacterized protein</fullName>
    </submittedName>
</protein>
<organism evidence="1 2">
    <name type="scientific">Sinomonas terricola</name>
    <dbReference type="NCBI Taxonomy" id="3110330"/>
    <lineage>
        <taxon>Bacteria</taxon>
        <taxon>Bacillati</taxon>
        <taxon>Actinomycetota</taxon>
        <taxon>Actinomycetes</taxon>
        <taxon>Micrococcales</taxon>
        <taxon>Micrococcaceae</taxon>
        <taxon>Sinomonas</taxon>
    </lineage>
</organism>
<reference evidence="1 2" key="1">
    <citation type="submission" date="2023-12" db="EMBL/GenBank/DDBJ databases">
        <title>Sinomonas terricola sp. nov, isolated from litchi orchard soil in Guangdong, PR China.</title>
        <authorList>
            <person name="Jiaxin W."/>
            <person name="Yang Z."/>
            <person name="Honghui Z."/>
        </authorList>
    </citation>
    <scope>NUCLEOTIDE SEQUENCE [LARGE SCALE GENOMIC DNA]</scope>
    <source>
        <strain evidence="1 2">JGH33</strain>
    </source>
</reference>
<sequence length="73" mass="8067">MRQHLEERARVPFEPDSHRAWIPGDPGRATANGYPFVSDAEEHLLDSLRKAGLSEEEARAEVARLAAGDVWAG</sequence>
<comment type="caution">
    <text evidence="1">The sequence shown here is derived from an EMBL/GenBank/DDBJ whole genome shotgun (WGS) entry which is preliminary data.</text>
</comment>
<evidence type="ECO:0000313" key="1">
    <source>
        <dbReference type="EMBL" id="MEA5455436.1"/>
    </source>
</evidence>
<proteinExistence type="predicted"/>
<keyword evidence="2" id="KW-1185">Reference proteome</keyword>
<evidence type="ECO:0000313" key="2">
    <source>
        <dbReference type="Proteomes" id="UP001304769"/>
    </source>
</evidence>